<evidence type="ECO:0000313" key="2">
    <source>
        <dbReference type="EMBL" id="MBB6542862.1"/>
    </source>
</evidence>
<proteinExistence type="predicted"/>
<keyword evidence="3" id="KW-1185">Reference proteome</keyword>
<reference evidence="2 3" key="1">
    <citation type="submission" date="2020-08" db="EMBL/GenBank/DDBJ databases">
        <title>Genomic Encyclopedia of Type Strains, Phase IV (KMG-IV): sequencing the most valuable type-strain genomes for metagenomic binning, comparative biology and taxonomic classification.</title>
        <authorList>
            <person name="Goeker M."/>
        </authorList>
    </citation>
    <scope>NUCLEOTIDE SEQUENCE [LARGE SCALE GENOMIC DNA]</scope>
    <source>
        <strain evidence="2 3">DSM 26287</strain>
    </source>
</reference>
<evidence type="ECO:0000256" key="1">
    <source>
        <dbReference type="SAM" id="MobiDB-lite"/>
    </source>
</evidence>
<dbReference type="AlphaFoldDB" id="A0A7X0NG56"/>
<evidence type="ECO:0000313" key="3">
    <source>
        <dbReference type="Proteomes" id="UP000537141"/>
    </source>
</evidence>
<sequence length="161" mass="17438">MDTPETQDAENAWGSLEIQANELESELLPESKAPATEKGNISVPDMEIAELLGPAIKVTADIFAPNWELQEAECEQLGIVYGALLDKYLPDNSLSKFGVEISAIMVTGIILKTRVGKPMRIEKTKDKKPSDHESESAVKKQVVDNASSNGVLTPKGVKDDS</sequence>
<dbReference type="Proteomes" id="UP000537141">
    <property type="component" value="Unassembled WGS sequence"/>
</dbReference>
<dbReference type="EMBL" id="JACHHU010000008">
    <property type="protein sequence ID" value="MBB6542862.1"/>
    <property type="molecule type" value="Genomic_DNA"/>
</dbReference>
<feature type="compositionally biased region" description="Basic and acidic residues" evidence="1">
    <location>
        <begin position="120"/>
        <end position="142"/>
    </location>
</feature>
<dbReference type="RefSeq" id="WP_184423673.1">
    <property type="nucleotide sequence ID" value="NZ_AP027362.1"/>
</dbReference>
<protein>
    <submittedName>
        <fullName evidence="2">Uncharacterized protein</fullName>
    </submittedName>
</protein>
<accession>A0A7X0NG56</accession>
<name>A0A7X0NG56_9GAMM</name>
<gene>
    <name evidence="2" type="ORF">HNQ55_001362</name>
</gene>
<organism evidence="2 3">
    <name type="scientific">Thalassotalea piscium</name>
    <dbReference type="NCBI Taxonomy" id="1230533"/>
    <lineage>
        <taxon>Bacteria</taxon>
        <taxon>Pseudomonadati</taxon>
        <taxon>Pseudomonadota</taxon>
        <taxon>Gammaproteobacteria</taxon>
        <taxon>Alteromonadales</taxon>
        <taxon>Colwelliaceae</taxon>
        <taxon>Thalassotalea</taxon>
    </lineage>
</organism>
<comment type="caution">
    <text evidence="2">The sequence shown here is derived from an EMBL/GenBank/DDBJ whole genome shotgun (WGS) entry which is preliminary data.</text>
</comment>
<feature type="region of interest" description="Disordered" evidence="1">
    <location>
        <begin position="120"/>
        <end position="161"/>
    </location>
</feature>